<gene>
    <name evidence="1" type="ORF">PBY51_008590</name>
</gene>
<sequence>MKKVWYKYREERGTASSFWTTPNNLLRNSNTGKRDFTEFKIWRKNGTCLELSLRLVPGWARFWPGYAS</sequence>
<reference evidence="1 2" key="2">
    <citation type="journal article" date="2023" name="Mol. Biol. Evol.">
        <title>Genomics of Secondarily Temperate Adaptation in the Only Non-Antarctic Icefish.</title>
        <authorList>
            <person name="Rivera-Colon A.G."/>
            <person name="Rayamajhi N."/>
            <person name="Minhas B.F."/>
            <person name="Madrigal G."/>
            <person name="Bilyk K.T."/>
            <person name="Yoon V."/>
            <person name="Hune M."/>
            <person name="Gregory S."/>
            <person name="Cheng C.H.C."/>
            <person name="Catchen J.M."/>
        </authorList>
    </citation>
    <scope>NUCLEOTIDE SEQUENCE [LARGE SCALE GENOMIC DNA]</scope>
    <source>
        <strain evidence="1">JMC-PN-2008</strain>
    </source>
</reference>
<organism evidence="1 2">
    <name type="scientific">Eleginops maclovinus</name>
    <name type="common">Patagonian blennie</name>
    <name type="synonym">Eleginus maclovinus</name>
    <dbReference type="NCBI Taxonomy" id="56733"/>
    <lineage>
        <taxon>Eukaryota</taxon>
        <taxon>Metazoa</taxon>
        <taxon>Chordata</taxon>
        <taxon>Craniata</taxon>
        <taxon>Vertebrata</taxon>
        <taxon>Euteleostomi</taxon>
        <taxon>Actinopterygii</taxon>
        <taxon>Neopterygii</taxon>
        <taxon>Teleostei</taxon>
        <taxon>Neoteleostei</taxon>
        <taxon>Acanthomorphata</taxon>
        <taxon>Eupercaria</taxon>
        <taxon>Perciformes</taxon>
        <taxon>Notothenioidei</taxon>
        <taxon>Eleginopidae</taxon>
        <taxon>Eleginops</taxon>
    </lineage>
</organism>
<accession>A0AAN7WV51</accession>
<protein>
    <submittedName>
        <fullName evidence="1">Uncharacterized protein</fullName>
    </submittedName>
</protein>
<dbReference type="EMBL" id="JAUZQC010000024">
    <property type="protein sequence ID" value="KAK5848904.1"/>
    <property type="molecule type" value="Genomic_DNA"/>
</dbReference>
<proteinExistence type="predicted"/>
<comment type="caution">
    <text evidence="1">The sequence shown here is derived from an EMBL/GenBank/DDBJ whole genome shotgun (WGS) entry which is preliminary data.</text>
</comment>
<dbReference type="AlphaFoldDB" id="A0AAN7WV51"/>
<keyword evidence="2" id="KW-1185">Reference proteome</keyword>
<evidence type="ECO:0000313" key="2">
    <source>
        <dbReference type="Proteomes" id="UP001346869"/>
    </source>
</evidence>
<evidence type="ECO:0000313" key="1">
    <source>
        <dbReference type="EMBL" id="KAK5848904.1"/>
    </source>
</evidence>
<name>A0AAN7WV51_ELEMC</name>
<reference evidence="1 2" key="1">
    <citation type="journal article" date="2023" name="Genes (Basel)">
        <title>Chromosome-Level Genome Assembly and Circadian Gene Repertoire of the Patagonia Blennie Eleginops maclovinus-The Closest Ancestral Proxy of Antarctic Cryonotothenioids.</title>
        <authorList>
            <person name="Cheng C.C."/>
            <person name="Rivera-Colon A.G."/>
            <person name="Minhas B.F."/>
            <person name="Wilson L."/>
            <person name="Rayamajhi N."/>
            <person name="Vargas-Chacoff L."/>
            <person name="Catchen J.M."/>
        </authorList>
    </citation>
    <scope>NUCLEOTIDE SEQUENCE [LARGE SCALE GENOMIC DNA]</scope>
    <source>
        <strain evidence="1">JMC-PN-2008</strain>
    </source>
</reference>
<dbReference type="Proteomes" id="UP001346869">
    <property type="component" value="Unassembled WGS sequence"/>
</dbReference>